<name>A0AC61MTF8_9FIRM</name>
<keyword evidence="2" id="KW-1185">Reference proteome</keyword>
<evidence type="ECO:0000313" key="2">
    <source>
        <dbReference type="Proteomes" id="UP000595814"/>
    </source>
</evidence>
<sequence length="116" mass="13760">MKIIGLILYIIILSTISKIFMAIFILAPFAIGKLLDKKLDFNNYMRNFIKEENYYRLIILDFLSLAATILISYFIFTNIYDKYKLPLTIFIVVLLFIKFIVAQTLKKKKVLEKFFK</sequence>
<organism evidence="1 2">
    <name type="scientific">Miniphocaeibacter halophilus</name>
    <dbReference type="NCBI Taxonomy" id="2931922"/>
    <lineage>
        <taxon>Bacteria</taxon>
        <taxon>Bacillati</taxon>
        <taxon>Bacillota</taxon>
        <taxon>Tissierellia</taxon>
        <taxon>Tissierellales</taxon>
        <taxon>Peptoniphilaceae</taxon>
        <taxon>Miniphocaeibacter</taxon>
    </lineage>
</organism>
<accession>A0AC61MTF8</accession>
<evidence type="ECO:0000313" key="1">
    <source>
        <dbReference type="EMBL" id="QQK08990.1"/>
    </source>
</evidence>
<dbReference type="EMBL" id="CP066744">
    <property type="protein sequence ID" value="QQK08990.1"/>
    <property type="molecule type" value="Genomic_DNA"/>
</dbReference>
<reference evidence="1 2" key="1">
    <citation type="journal article" date="2022" name="Int. J. Syst. Evol. Microbiol.">
        <title>Miniphocaeibacter halophilus sp. nov., an ammonium-tolerant acetate-producing bacterium isolated from a biogas system.</title>
        <authorList>
            <person name="Schnurer A."/>
            <person name="Singh A."/>
            <person name="Bi S."/>
            <person name="Qiao W."/>
            <person name="Westerholm M."/>
        </authorList>
    </citation>
    <scope>NUCLEOTIDE SEQUENCE [LARGE SCALE GENOMIC DNA]</scope>
    <source>
        <strain evidence="1 2">AMB_01</strain>
    </source>
</reference>
<dbReference type="Proteomes" id="UP000595814">
    <property type="component" value="Chromosome"/>
</dbReference>
<gene>
    <name evidence="1" type="ORF">JFY71_05485</name>
</gene>
<protein>
    <submittedName>
        <fullName evidence="1">Uncharacterized protein</fullName>
    </submittedName>
</protein>
<proteinExistence type="predicted"/>